<accession>A0A450XKH8</accession>
<reference evidence="1" key="1">
    <citation type="submission" date="2019-02" db="EMBL/GenBank/DDBJ databases">
        <authorList>
            <person name="Gruber-Vodicka R. H."/>
            <person name="Seah K. B. B."/>
        </authorList>
    </citation>
    <scope>NUCLEOTIDE SEQUENCE</scope>
    <source>
        <strain evidence="2">BECK_BZ198</strain>
        <strain evidence="1">BECK_BZ199</strain>
    </source>
</reference>
<evidence type="ECO:0000313" key="2">
    <source>
        <dbReference type="EMBL" id="VFK74954.1"/>
    </source>
</evidence>
<name>A0A450XKH8_9GAMM</name>
<dbReference type="EMBL" id="CAADFQ010000012">
    <property type="protein sequence ID" value="VFK29812.1"/>
    <property type="molecule type" value="Genomic_DNA"/>
</dbReference>
<organism evidence="1">
    <name type="scientific">Candidatus Kentrum sp. MB</name>
    <dbReference type="NCBI Taxonomy" id="2138164"/>
    <lineage>
        <taxon>Bacteria</taxon>
        <taxon>Pseudomonadati</taxon>
        <taxon>Pseudomonadota</taxon>
        <taxon>Gammaproteobacteria</taxon>
        <taxon>Candidatus Kentrum</taxon>
    </lineage>
</organism>
<dbReference type="EMBL" id="CAADGH010000013">
    <property type="protein sequence ID" value="VFK74954.1"/>
    <property type="molecule type" value="Genomic_DNA"/>
</dbReference>
<protein>
    <submittedName>
        <fullName evidence="1">Uncharacterized protein</fullName>
    </submittedName>
</protein>
<proteinExistence type="predicted"/>
<sequence>MKTASFCYGINNGEKKMMSFRSRITITIPINVVKDVEILRFVVVPSQLLVINSRNYHAVSDTKDRLACGSFISVMADNSLGLWS</sequence>
<dbReference type="AlphaFoldDB" id="A0A450XKH8"/>
<evidence type="ECO:0000313" key="1">
    <source>
        <dbReference type="EMBL" id="VFK29812.1"/>
    </source>
</evidence>
<gene>
    <name evidence="2" type="ORF">BECKMB1821H_GA0114242_101312</name>
    <name evidence="1" type="ORF">BECKMB1821I_GA0114274_101212</name>
</gene>